<dbReference type="EMBL" id="CP061538">
    <property type="protein sequence ID" value="QOW64955.1"/>
    <property type="molecule type" value="Genomic_DNA"/>
</dbReference>
<sequence>MADLFEIHSMINTIEDLHCWHNLTRSKITRMRRDGELFNIRRGLYINAQKYQSLPPWGKYAAHLIAYSRTAKNPVFSHQSAAVFHSLALITVPTKIHTYCPTDSRGSSKDVVKHPFLTEHTSLANNLYGSNSQLTSLLTTVIDCCTQLSFEEGVVLADSALRVHKIPQEILREAMLNYRGVHRERVHAVARAMSACAESAGESLTRLILNQLKLSYQEQHWFTHNQHRYRTDFFVEELNLIIEFDGDIKYEVFGPREAIIVGERLRERELLKSGYRIFRVDWNDVWRNPYRTMYQIRDVAEKIRQEKEPKNTQLQ</sequence>
<gene>
    <name evidence="1" type="ORF">IDM48_11570</name>
</gene>
<name>A0A7S6WWM8_9MICC</name>
<accession>A0A7S6WWM8</accession>
<proteinExistence type="predicted"/>
<evidence type="ECO:0000313" key="2">
    <source>
        <dbReference type="Proteomes" id="UP000516421"/>
    </source>
</evidence>
<keyword evidence="2" id="KW-1185">Reference proteome</keyword>
<evidence type="ECO:0000313" key="1">
    <source>
        <dbReference type="EMBL" id="QOW64955.1"/>
    </source>
</evidence>
<organism evidence="1 2">
    <name type="scientific">Rothia amarae</name>
    <dbReference type="NCBI Taxonomy" id="169480"/>
    <lineage>
        <taxon>Bacteria</taxon>
        <taxon>Bacillati</taxon>
        <taxon>Actinomycetota</taxon>
        <taxon>Actinomycetes</taxon>
        <taxon>Micrococcales</taxon>
        <taxon>Micrococcaceae</taxon>
        <taxon>Rothia</taxon>
    </lineage>
</organism>
<protein>
    <recommendedName>
        <fullName evidence="3">DUF559 domain-containing protein</fullName>
    </recommendedName>
</protein>
<dbReference type="RefSeq" id="WP_186303185.1">
    <property type="nucleotide sequence ID" value="NZ_CP061538.1"/>
</dbReference>
<dbReference type="AlphaFoldDB" id="A0A7S6WWM8"/>
<dbReference type="Gene3D" id="3.40.960.10">
    <property type="entry name" value="VSR Endonuclease"/>
    <property type="match status" value="1"/>
</dbReference>
<reference evidence="1 2" key="1">
    <citation type="submission" date="2020-09" db="EMBL/GenBank/DDBJ databases">
        <title>Investigation of environmental microbe.</title>
        <authorList>
            <person name="Ou Y."/>
            <person name="Kang Q."/>
        </authorList>
    </citation>
    <scope>NUCLEOTIDE SEQUENCE [LARGE SCALE GENOMIC DNA]</scope>
    <source>
        <strain evidence="1 2">KJZ-9</strain>
    </source>
</reference>
<dbReference type="Proteomes" id="UP000516421">
    <property type="component" value="Chromosome"/>
</dbReference>
<evidence type="ECO:0008006" key="3">
    <source>
        <dbReference type="Google" id="ProtNLM"/>
    </source>
</evidence>